<dbReference type="EC" id="2.7.1.71" evidence="20"/>
<comment type="pathway">
    <text evidence="4 21">Metabolic intermediate biosynthesis; chorismate biosynthesis; chorismate from D-erythrose 4-phosphate and phosphoenolpyruvate: step 2/7.</text>
</comment>
<dbReference type="HAMAP" id="MF_00109">
    <property type="entry name" value="Shikimate_kinase"/>
    <property type="match status" value="1"/>
</dbReference>
<keyword evidence="14 21" id="KW-0520">NAD</keyword>
<feature type="binding site" evidence="21">
    <location>
        <position position="436"/>
    </location>
    <ligand>
        <name>Zn(2+)</name>
        <dbReference type="ChEBI" id="CHEBI:29105"/>
    </ligand>
</feature>
<dbReference type="InterPro" id="IPR030960">
    <property type="entry name" value="DHQS/DOIS_N"/>
</dbReference>
<dbReference type="AlphaFoldDB" id="A0A6L6PQ19"/>
<feature type="binding site" evidence="21">
    <location>
        <position position="373"/>
    </location>
    <ligand>
        <name>Zn(2+)</name>
        <dbReference type="ChEBI" id="CHEBI:29105"/>
    </ligand>
</feature>
<comment type="catalytic activity">
    <reaction evidence="1 21">
        <text>7-phospho-2-dehydro-3-deoxy-D-arabino-heptonate = 3-dehydroquinate + phosphate</text>
        <dbReference type="Rhea" id="RHEA:21968"/>
        <dbReference type="ChEBI" id="CHEBI:32364"/>
        <dbReference type="ChEBI" id="CHEBI:43474"/>
        <dbReference type="ChEBI" id="CHEBI:58394"/>
        <dbReference type="EC" id="4.2.3.4"/>
    </reaction>
</comment>
<keyword evidence="16 21" id="KW-0456">Lyase</keyword>
<feature type="domain" description="3-dehydroquinate synthase C-terminal" evidence="23">
    <location>
        <begin position="370"/>
        <end position="513"/>
    </location>
</feature>
<feature type="binding site" evidence="21">
    <location>
        <position position="453"/>
    </location>
    <ligand>
        <name>Zn(2+)</name>
        <dbReference type="ChEBI" id="CHEBI:29105"/>
    </ligand>
</feature>
<evidence type="ECO:0000256" key="11">
    <source>
        <dbReference type="ARBA" id="ARBA00022741"/>
    </source>
</evidence>
<evidence type="ECO:0000256" key="4">
    <source>
        <dbReference type="ARBA" id="ARBA00004661"/>
    </source>
</evidence>
<dbReference type="HAMAP" id="MF_00110">
    <property type="entry name" value="DHQ_synthase"/>
    <property type="match status" value="1"/>
</dbReference>
<dbReference type="Pfam" id="PF01202">
    <property type="entry name" value="SKI"/>
    <property type="match status" value="1"/>
</dbReference>
<evidence type="ECO:0000256" key="21">
    <source>
        <dbReference type="HAMAP-Rule" id="MF_00110"/>
    </source>
</evidence>
<evidence type="ECO:0000259" key="23">
    <source>
        <dbReference type="Pfam" id="PF24621"/>
    </source>
</evidence>
<dbReference type="SUPFAM" id="SSF56796">
    <property type="entry name" value="Dehydroquinate synthase-like"/>
    <property type="match status" value="1"/>
</dbReference>
<dbReference type="SUPFAM" id="SSF52540">
    <property type="entry name" value="P-loop containing nucleoside triphosphate hydrolases"/>
    <property type="match status" value="1"/>
</dbReference>
<feature type="binding site" evidence="21">
    <location>
        <begin position="358"/>
        <end position="361"/>
    </location>
    <ligand>
        <name>NAD(+)</name>
        <dbReference type="ChEBI" id="CHEBI:57540"/>
    </ligand>
</feature>
<dbReference type="UniPathway" id="UPA00053">
    <property type="reaction ID" value="UER00085"/>
</dbReference>
<dbReference type="EC" id="4.2.3.4" evidence="21"/>
<dbReference type="PANTHER" id="PTHR43622">
    <property type="entry name" value="3-DEHYDROQUINATE SYNTHASE"/>
    <property type="match status" value="1"/>
</dbReference>
<dbReference type="GO" id="GO:0009423">
    <property type="term" value="P:chorismate biosynthetic process"/>
    <property type="evidence" value="ECO:0007669"/>
    <property type="project" value="UniProtKB-UniRule"/>
</dbReference>
<dbReference type="CDD" id="cd00464">
    <property type="entry name" value="SK"/>
    <property type="match status" value="1"/>
</dbReference>
<keyword evidence="9 20" id="KW-0808">Transferase</keyword>
<evidence type="ECO:0000256" key="20">
    <source>
        <dbReference type="HAMAP-Rule" id="MF_00109"/>
    </source>
</evidence>
<comment type="cofactor">
    <cofactor evidence="21">
        <name>Co(2+)</name>
        <dbReference type="ChEBI" id="CHEBI:48828"/>
    </cofactor>
    <cofactor evidence="21">
        <name>Zn(2+)</name>
        <dbReference type="ChEBI" id="CHEBI:29105"/>
    </cofactor>
    <text evidence="21">Binds 1 divalent metal cation per subunit. Can use either Co(2+) or Zn(2+).</text>
</comment>
<evidence type="ECO:0000259" key="22">
    <source>
        <dbReference type="Pfam" id="PF01761"/>
    </source>
</evidence>
<evidence type="ECO:0000256" key="12">
    <source>
        <dbReference type="ARBA" id="ARBA00022777"/>
    </source>
</evidence>
<evidence type="ECO:0000256" key="9">
    <source>
        <dbReference type="ARBA" id="ARBA00022679"/>
    </source>
</evidence>
<dbReference type="OrthoDB" id="9806583at2"/>
<keyword evidence="8 21" id="KW-0028">Amino-acid biosynthesis</keyword>
<feature type="domain" description="3-dehydroquinate synthase N-terminal" evidence="22">
    <location>
        <begin position="256"/>
        <end position="368"/>
    </location>
</feature>
<evidence type="ECO:0000256" key="8">
    <source>
        <dbReference type="ARBA" id="ARBA00022605"/>
    </source>
</evidence>
<evidence type="ECO:0000313" key="24">
    <source>
        <dbReference type="EMBL" id="MTV41012.1"/>
    </source>
</evidence>
<dbReference type="InterPro" id="IPR027417">
    <property type="entry name" value="P-loop_NTPase"/>
</dbReference>
<dbReference type="FunFam" id="3.40.50.1970:FF:000001">
    <property type="entry name" value="3-dehydroquinate synthase"/>
    <property type="match status" value="1"/>
</dbReference>
<dbReference type="GO" id="GO:0004765">
    <property type="term" value="F:shikimate kinase activity"/>
    <property type="evidence" value="ECO:0007669"/>
    <property type="project" value="UniProtKB-UniRule"/>
</dbReference>
<feature type="binding site" evidence="20">
    <location>
        <position position="15"/>
    </location>
    <ligand>
        <name>Mg(2+)</name>
        <dbReference type="ChEBI" id="CHEBI:18420"/>
    </ligand>
</feature>
<keyword evidence="15 21" id="KW-0057">Aromatic amino acid biosynthesis</keyword>
<keyword evidence="17" id="KW-0511">Multifunctional enzyme</keyword>
<dbReference type="RefSeq" id="WP_155467102.1">
    <property type="nucleotide sequence ID" value="NZ_WNKY01000045.1"/>
</dbReference>
<keyword evidence="10 21" id="KW-0479">Metal-binding</keyword>
<comment type="similarity">
    <text evidence="20">Belongs to the shikimate kinase family.</text>
</comment>
<comment type="cofactor">
    <cofactor evidence="20">
        <name>Mg(2+)</name>
        <dbReference type="ChEBI" id="CHEBI:18420"/>
    </cofactor>
    <text evidence="20">Binds 1 Mg(2+) ion per subunit.</text>
</comment>
<organism evidence="24 25">
    <name type="scientific">Duganella radicis</name>
    <dbReference type="NCBI Taxonomy" id="551988"/>
    <lineage>
        <taxon>Bacteria</taxon>
        <taxon>Pseudomonadati</taxon>
        <taxon>Pseudomonadota</taxon>
        <taxon>Betaproteobacteria</taxon>
        <taxon>Burkholderiales</taxon>
        <taxon>Oxalobacteraceae</taxon>
        <taxon>Telluria group</taxon>
        <taxon>Duganella</taxon>
    </lineage>
</organism>
<dbReference type="InterPro" id="IPR056179">
    <property type="entry name" value="DHQS_C"/>
</dbReference>
<evidence type="ECO:0000256" key="13">
    <source>
        <dbReference type="ARBA" id="ARBA00022840"/>
    </source>
</evidence>
<evidence type="ECO:0000256" key="10">
    <source>
        <dbReference type="ARBA" id="ARBA00022723"/>
    </source>
</evidence>
<evidence type="ECO:0000256" key="7">
    <source>
        <dbReference type="ARBA" id="ARBA00022490"/>
    </source>
</evidence>
<evidence type="ECO:0000256" key="19">
    <source>
        <dbReference type="ARBA" id="ARBA00048567"/>
    </source>
</evidence>
<feature type="binding site" evidence="21">
    <location>
        <position position="340"/>
    </location>
    <ligand>
        <name>NAD(+)</name>
        <dbReference type="ChEBI" id="CHEBI:57540"/>
    </ligand>
</feature>
<keyword evidence="25" id="KW-1185">Reference proteome</keyword>
<dbReference type="Pfam" id="PF01761">
    <property type="entry name" value="DHQ_synthase"/>
    <property type="match status" value="1"/>
</dbReference>
<protein>
    <recommendedName>
        <fullName evidence="20 21">Multifunctional fusion protein</fullName>
    </recommendedName>
    <domain>
        <recommendedName>
            <fullName evidence="20">Shikimate kinase</fullName>
            <shortName evidence="20">SK</shortName>
            <ecNumber evidence="20">2.7.1.71</ecNumber>
        </recommendedName>
    </domain>
    <domain>
        <recommendedName>
            <fullName evidence="21">3-dehydroquinate synthase</fullName>
            <shortName evidence="21">DHQS</shortName>
            <ecNumber evidence="21">4.2.3.4</ecNumber>
        </recommendedName>
    </domain>
</protein>
<dbReference type="GO" id="GO:0003856">
    <property type="term" value="F:3-dehydroquinate synthase activity"/>
    <property type="evidence" value="ECO:0007669"/>
    <property type="project" value="UniProtKB-UniRule"/>
</dbReference>
<evidence type="ECO:0000256" key="5">
    <source>
        <dbReference type="ARBA" id="ARBA00004842"/>
    </source>
</evidence>
<feature type="binding site" evidence="21">
    <location>
        <begin position="294"/>
        <end position="298"/>
    </location>
    <ligand>
        <name>NAD(+)</name>
        <dbReference type="ChEBI" id="CHEBI:57540"/>
    </ligand>
</feature>
<comment type="function">
    <text evidence="20">Catalyzes the specific phosphorylation of the 3-hydroxyl group of shikimic acid using ATP as a cosubstrate.</text>
</comment>
<reference evidence="24 25" key="1">
    <citation type="submission" date="2019-11" db="EMBL/GenBank/DDBJ databases">
        <title>Type strains purchased from KCTC, JCM and DSMZ.</title>
        <authorList>
            <person name="Lu H."/>
        </authorList>
    </citation>
    <scope>NUCLEOTIDE SEQUENCE [LARGE SCALE GENOMIC DNA]</scope>
    <source>
        <strain evidence="24 25">KCTC 22382</strain>
    </source>
</reference>
<dbReference type="Gene3D" id="3.40.50.1970">
    <property type="match status" value="1"/>
</dbReference>
<feature type="binding site" evidence="20">
    <location>
        <position position="33"/>
    </location>
    <ligand>
        <name>substrate</name>
    </ligand>
</feature>
<keyword evidence="18 21" id="KW-0170">Cobalt</keyword>
<accession>A0A6L6PQ19</accession>
<evidence type="ECO:0000256" key="17">
    <source>
        <dbReference type="ARBA" id="ARBA00023268"/>
    </source>
</evidence>
<gene>
    <name evidence="21 24" type="primary">aroB</name>
    <name evidence="20" type="synonym">aroK</name>
    <name evidence="24" type="ORF">GM676_25950</name>
</gene>
<dbReference type="Pfam" id="PF24621">
    <property type="entry name" value="DHQS_C"/>
    <property type="match status" value="1"/>
</dbReference>
<keyword evidence="13 20" id="KW-0067">ATP-binding</keyword>
<feature type="binding site" evidence="21">
    <location>
        <position position="331"/>
    </location>
    <ligand>
        <name>NAD(+)</name>
        <dbReference type="ChEBI" id="CHEBI:57540"/>
    </ligand>
</feature>
<dbReference type="PRINTS" id="PR01100">
    <property type="entry name" value="SHIKIMTKNASE"/>
</dbReference>
<dbReference type="InterPro" id="IPR016037">
    <property type="entry name" value="DHQ_synth_AroB"/>
</dbReference>
<dbReference type="PANTHER" id="PTHR43622:SF7">
    <property type="entry name" value="3-DEHYDROQUINATE SYNTHASE, CHLOROPLASTIC"/>
    <property type="match status" value="1"/>
</dbReference>
<feature type="binding site" evidence="20">
    <location>
        <position position="79"/>
    </location>
    <ligand>
        <name>substrate</name>
    </ligand>
</feature>
<dbReference type="GO" id="GO:0000287">
    <property type="term" value="F:magnesium ion binding"/>
    <property type="evidence" value="ECO:0007669"/>
    <property type="project" value="UniProtKB-UniRule"/>
</dbReference>
<dbReference type="NCBIfam" id="NF003456">
    <property type="entry name" value="PRK05057.1"/>
    <property type="match status" value="1"/>
</dbReference>
<keyword evidence="7 21" id="KW-0963">Cytoplasm</keyword>
<dbReference type="GO" id="GO:0009073">
    <property type="term" value="P:aromatic amino acid family biosynthetic process"/>
    <property type="evidence" value="ECO:0007669"/>
    <property type="project" value="UniProtKB-KW"/>
</dbReference>
<feature type="binding site" evidence="20">
    <location>
        <position position="136"/>
    </location>
    <ligand>
        <name>substrate</name>
    </ligand>
</feature>
<dbReference type="GO" id="GO:0005524">
    <property type="term" value="F:ATP binding"/>
    <property type="evidence" value="ECO:0007669"/>
    <property type="project" value="UniProtKB-UniRule"/>
</dbReference>
<dbReference type="InterPro" id="IPR023000">
    <property type="entry name" value="Shikimate_kinase_CS"/>
</dbReference>
<comment type="subcellular location">
    <subcellularLocation>
        <location evidence="21">Cytoplasm</location>
    </subcellularLocation>
</comment>
<feature type="binding site" evidence="20">
    <location>
        <position position="57"/>
    </location>
    <ligand>
        <name>substrate</name>
    </ligand>
</feature>
<feature type="binding site" evidence="21">
    <location>
        <begin position="318"/>
        <end position="319"/>
    </location>
    <ligand>
        <name>NAD(+)</name>
        <dbReference type="ChEBI" id="CHEBI:57540"/>
    </ligand>
</feature>
<keyword evidence="11 21" id="KW-0547">Nucleotide-binding</keyword>
<keyword evidence="12 20" id="KW-0418">Kinase</keyword>
<dbReference type="Proteomes" id="UP000475582">
    <property type="component" value="Unassembled WGS sequence"/>
</dbReference>
<feature type="binding site" evidence="20">
    <location>
        <position position="117"/>
    </location>
    <ligand>
        <name>ATP</name>
        <dbReference type="ChEBI" id="CHEBI:30616"/>
    </ligand>
</feature>
<feature type="binding site" evidence="20">
    <location>
        <begin position="11"/>
        <end position="16"/>
    </location>
    <ligand>
        <name>ATP</name>
        <dbReference type="ChEBI" id="CHEBI:30616"/>
    </ligand>
</feature>
<proteinExistence type="inferred from homology"/>
<comment type="caution">
    <text evidence="24">The sequence shown here is derived from an EMBL/GenBank/DDBJ whole genome shotgun (WGS) entry which is preliminary data.</text>
</comment>
<keyword evidence="21" id="KW-0862">Zinc</keyword>
<comment type="caution">
    <text evidence="20">Lacks conserved residue(s) required for the propagation of feature annotation.</text>
</comment>
<evidence type="ECO:0000256" key="2">
    <source>
        <dbReference type="ARBA" id="ARBA00001911"/>
    </source>
</evidence>
<sequence length="547" mass="58823">MQNVFLVGLMGAGKTTIGRILARKLGLKFVDSDHEIEARTGASIPWIFEIEGEASFRRREADVIRELTGQSGLVLATGGGAILNPDNRAFLKARGTVIYLRASVNSILQRTAHDKNRPLLQTADPRKKLEELMAVRDPLYMEIADLIIDTGRPNVQSMVQTILTQLDTLACEAAPNCVTHAEPSMNEQSNILLNVELGERSYPISIGPDLLNDGALLTRHVHGGKVAIVSNETVAPLYLERIETGLRNAGKQVTTVILPDGEEHKNWSSLMAIFDQLLETKADRKTTLIALGGGVIGDLTGFAAASYMRGVDFIQVPTTLLSQVDSSVGGKTGINHPLGKNMIGAFYQPRAVIADTATLETLPPRELSAGLAEVIKYGAVIDLPFFEWIEANIEKLMARDKGALAYAIARSCEIKADVVRQDEREGGLRAILNFGHTFGHAIEAGMGYGAWLHGEAVGCGMVMAADLSQRMGLIDAATVARVRQLVAAAGLPVKAPDLGVAKWLEAMEVDKKNEGGAIKFILMNPLGSPKITNAPQELLLATLAACV</sequence>
<comment type="subunit">
    <text evidence="20">Monomer.</text>
</comment>
<evidence type="ECO:0000256" key="14">
    <source>
        <dbReference type="ARBA" id="ARBA00023027"/>
    </source>
</evidence>
<dbReference type="CDD" id="cd08195">
    <property type="entry name" value="DHQS"/>
    <property type="match status" value="1"/>
</dbReference>
<evidence type="ECO:0000256" key="6">
    <source>
        <dbReference type="ARBA" id="ARBA00005412"/>
    </source>
</evidence>
<comment type="pathway">
    <text evidence="5 20">Metabolic intermediate biosynthesis; chorismate biosynthesis; chorismate from D-erythrose 4-phosphate and phosphoenolpyruvate: step 5/7.</text>
</comment>
<keyword evidence="20" id="KW-0460">Magnesium</keyword>
<evidence type="ECO:0000256" key="15">
    <source>
        <dbReference type="ARBA" id="ARBA00023141"/>
    </source>
</evidence>
<comment type="similarity">
    <text evidence="6 21">Belongs to the sugar phosphate cyclases superfamily. Dehydroquinate synthase family.</text>
</comment>
<dbReference type="PROSITE" id="PS01128">
    <property type="entry name" value="SHIKIMATE_KINASE"/>
    <property type="match status" value="1"/>
</dbReference>
<name>A0A6L6PQ19_9BURK</name>
<evidence type="ECO:0000256" key="3">
    <source>
        <dbReference type="ARBA" id="ARBA00003485"/>
    </source>
</evidence>
<evidence type="ECO:0000256" key="1">
    <source>
        <dbReference type="ARBA" id="ARBA00001393"/>
    </source>
</evidence>
<feature type="binding site" evidence="21">
    <location>
        <begin position="260"/>
        <end position="265"/>
    </location>
    <ligand>
        <name>NAD(+)</name>
        <dbReference type="ChEBI" id="CHEBI:57540"/>
    </ligand>
</feature>
<dbReference type="InterPro" id="IPR050071">
    <property type="entry name" value="Dehydroquinate_synthase"/>
</dbReference>
<dbReference type="GO" id="GO:0005737">
    <property type="term" value="C:cytoplasm"/>
    <property type="evidence" value="ECO:0007669"/>
    <property type="project" value="UniProtKB-SubCell"/>
</dbReference>
<comment type="catalytic activity">
    <reaction evidence="19 20">
        <text>shikimate + ATP = 3-phosphoshikimate + ADP + H(+)</text>
        <dbReference type="Rhea" id="RHEA:13121"/>
        <dbReference type="ChEBI" id="CHEBI:15378"/>
        <dbReference type="ChEBI" id="CHEBI:30616"/>
        <dbReference type="ChEBI" id="CHEBI:36208"/>
        <dbReference type="ChEBI" id="CHEBI:145989"/>
        <dbReference type="ChEBI" id="CHEBI:456216"/>
        <dbReference type="EC" id="2.7.1.71"/>
    </reaction>
</comment>
<dbReference type="EMBL" id="WNKY01000045">
    <property type="protein sequence ID" value="MTV41012.1"/>
    <property type="molecule type" value="Genomic_DNA"/>
</dbReference>
<comment type="function">
    <text evidence="3 21">Catalyzes the conversion of 3-deoxy-D-arabino-heptulosonate 7-phosphate (DAHP) to dehydroquinate (DHQ).</text>
</comment>
<evidence type="ECO:0000256" key="18">
    <source>
        <dbReference type="ARBA" id="ARBA00023285"/>
    </source>
</evidence>
<comment type="cofactor">
    <cofactor evidence="2 21">
        <name>NAD(+)</name>
        <dbReference type="ChEBI" id="CHEBI:57540"/>
    </cofactor>
</comment>
<dbReference type="NCBIfam" id="TIGR01357">
    <property type="entry name" value="aroB"/>
    <property type="match status" value="1"/>
</dbReference>
<dbReference type="Gene3D" id="3.40.50.300">
    <property type="entry name" value="P-loop containing nucleotide triphosphate hydrolases"/>
    <property type="match status" value="1"/>
</dbReference>
<dbReference type="GO" id="GO:0008652">
    <property type="term" value="P:amino acid biosynthetic process"/>
    <property type="evidence" value="ECO:0007669"/>
    <property type="project" value="UniProtKB-KW"/>
</dbReference>
<dbReference type="InterPro" id="IPR031322">
    <property type="entry name" value="Shikimate/glucono_kinase"/>
</dbReference>
<dbReference type="InterPro" id="IPR000623">
    <property type="entry name" value="Shikimate_kinase/TSH1"/>
</dbReference>
<dbReference type="Gene3D" id="1.20.1090.10">
    <property type="entry name" value="Dehydroquinate synthase-like - alpha domain"/>
    <property type="match status" value="1"/>
</dbReference>
<evidence type="ECO:0000313" key="25">
    <source>
        <dbReference type="Proteomes" id="UP000475582"/>
    </source>
</evidence>
<evidence type="ECO:0000256" key="16">
    <source>
        <dbReference type="ARBA" id="ARBA00023239"/>
    </source>
</evidence>